<dbReference type="Gene3D" id="3.40.630.10">
    <property type="entry name" value="Zn peptidases"/>
    <property type="match status" value="1"/>
</dbReference>
<evidence type="ECO:0000313" key="3">
    <source>
        <dbReference type="Proteomes" id="UP000539111"/>
    </source>
</evidence>
<comment type="caution">
    <text evidence="2">The sequence shown here is derived from an EMBL/GenBank/DDBJ whole genome shotgun (WGS) entry which is preliminary data.</text>
</comment>
<gene>
    <name evidence="2" type="ORF">BJY26_003583</name>
</gene>
<dbReference type="PIRSF" id="PIRSF005962">
    <property type="entry name" value="Pept_M20D_amidohydro"/>
    <property type="match status" value="1"/>
</dbReference>
<dbReference type="SUPFAM" id="SSF53187">
    <property type="entry name" value="Zn-dependent exopeptidases"/>
    <property type="match status" value="1"/>
</dbReference>
<keyword evidence="3" id="KW-1185">Reference proteome</keyword>
<dbReference type="GO" id="GO:0046872">
    <property type="term" value="F:metal ion binding"/>
    <property type="evidence" value="ECO:0007669"/>
    <property type="project" value="UniProtKB-KW"/>
</dbReference>
<name>A0A7Z0IJC4_9MICO</name>
<evidence type="ECO:0000313" key="2">
    <source>
        <dbReference type="EMBL" id="NYI69277.1"/>
    </source>
</evidence>
<reference evidence="2 3" key="1">
    <citation type="submission" date="2020-07" db="EMBL/GenBank/DDBJ databases">
        <title>Sequencing the genomes of 1000 actinobacteria strains.</title>
        <authorList>
            <person name="Klenk H.-P."/>
        </authorList>
    </citation>
    <scope>NUCLEOTIDE SEQUENCE [LARGE SCALE GENOMIC DNA]</scope>
    <source>
        <strain evidence="2 3">DSM 26341</strain>
    </source>
</reference>
<dbReference type="AlphaFoldDB" id="A0A7Z0IJC4"/>
<feature type="binding site" evidence="1">
    <location>
        <position position="116"/>
    </location>
    <ligand>
        <name>Mn(2+)</name>
        <dbReference type="ChEBI" id="CHEBI:29035"/>
        <label>2</label>
    </ligand>
</feature>
<dbReference type="Pfam" id="PF01546">
    <property type="entry name" value="Peptidase_M20"/>
    <property type="match status" value="1"/>
</dbReference>
<dbReference type="PANTHER" id="PTHR11014:SF63">
    <property type="entry name" value="METALLOPEPTIDASE, PUTATIVE (AFU_ORTHOLOGUE AFUA_6G09600)-RELATED"/>
    <property type="match status" value="1"/>
</dbReference>
<dbReference type="PANTHER" id="PTHR11014">
    <property type="entry name" value="PEPTIDASE M20 FAMILY MEMBER"/>
    <property type="match status" value="1"/>
</dbReference>
<comment type="cofactor">
    <cofactor evidence="1">
        <name>Mn(2+)</name>
        <dbReference type="ChEBI" id="CHEBI:29035"/>
    </cofactor>
    <text evidence="1">The Mn(2+) ion enhances activity.</text>
</comment>
<dbReference type="Gene3D" id="3.30.70.360">
    <property type="match status" value="1"/>
</dbReference>
<feature type="binding site" evidence="1">
    <location>
        <position position="153"/>
    </location>
    <ligand>
        <name>Mn(2+)</name>
        <dbReference type="ChEBI" id="CHEBI:29035"/>
        <label>2</label>
    </ligand>
</feature>
<proteinExistence type="predicted"/>
<feature type="binding site" evidence="1">
    <location>
        <position position="178"/>
    </location>
    <ligand>
        <name>Mn(2+)</name>
        <dbReference type="ChEBI" id="CHEBI:29035"/>
        <label>2</label>
    </ligand>
</feature>
<keyword evidence="1" id="KW-0479">Metal-binding</keyword>
<dbReference type="EC" id="3.5.1.-" evidence="2"/>
<sequence length="403" mass="42576">MSAQSAGTTAAARPQLPKIADVLAPRHAELLDFRRDLHRHPELSNSEHRTTARVVEALETAGLDPVALKGTGAFVDVGDGPIVLAIRGDIDALPLQDLTGERFRSTNPGVSHACGHDYHTTSVLGSALLLEDIRKRAGDLGGRVRFIFQPAEEVTPGGALGVIEQGTLDGVPRALALHCDPNVDVGRIGCRIGAITAAGDTVRVVLRGTGGHTSRPHLTQDLVYALAQVASQVPSVLQRRIDARHAVSLVWGMISSGVAPNVVPGIGSISGTLRCLDVDGWHQAAELLPQIVEQVAGPYGVEVELDHKRGVPPVVNTEDEATLLENAARSELGAGSVQLTPQSMGGEDFAWYLTRVPGAMARLGTRTPGGRTFDIHQGDFDADERTLEFGIRTLTAAALSALQ</sequence>
<dbReference type="EMBL" id="JACBZP010000001">
    <property type="protein sequence ID" value="NYI69277.1"/>
    <property type="molecule type" value="Genomic_DNA"/>
</dbReference>
<keyword evidence="1" id="KW-0464">Manganese</keyword>
<feature type="binding site" evidence="1">
    <location>
        <position position="114"/>
    </location>
    <ligand>
        <name>Mn(2+)</name>
        <dbReference type="ChEBI" id="CHEBI:29035"/>
        <label>2</label>
    </ligand>
</feature>
<organism evidence="2 3">
    <name type="scientific">Spelaeicoccus albus</name>
    <dbReference type="NCBI Taxonomy" id="1280376"/>
    <lineage>
        <taxon>Bacteria</taxon>
        <taxon>Bacillati</taxon>
        <taxon>Actinomycetota</taxon>
        <taxon>Actinomycetes</taxon>
        <taxon>Micrococcales</taxon>
        <taxon>Brevibacteriaceae</taxon>
        <taxon>Spelaeicoccus</taxon>
    </lineage>
</organism>
<dbReference type="Proteomes" id="UP000539111">
    <property type="component" value="Unassembled WGS sequence"/>
</dbReference>
<dbReference type="InterPro" id="IPR002933">
    <property type="entry name" value="Peptidase_M20"/>
</dbReference>
<dbReference type="NCBIfam" id="TIGR01891">
    <property type="entry name" value="amidohydrolases"/>
    <property type="match status" value="1"/>
</dbReference>
<keyword evidence="2" id="KW-0378">Hydrolase</keyword>
<protein>
    <submittedName>
        <fullName evidence="2">Amidohydrolase</fullName>
        <ecNumber evidence="2">3.5.1.-</ecNumber>
    </submittedName>
</protein>
<dbReference type="SUPFAM" id="SSF55031">
    <property type="entry name" value="Bacterial exopeptidase dimerisation domain"/>
    <property type="match status" value="1"/>
</dbReference>
<dbReference type="InterPro" id="IPR017439">
    <property type="entry name" value="Amidohydrolase"/>
</dbReference>
<dbReference type="InterPro" id="IPR036264">
    <property type="entry name" value="Bact_exopeptidase_dim_dom"/>
</dbReference>
<evidence type="ECO:0000256" key="1">
    <source>
        <dbReference type="PIRSR" id="PIRSR005962-1"/>
    </source>
</evidence>
<dbReference type="GO" id="GO:0016787">
    <property type="term" value="F:hydrolase activity"/>
    <property type="evidence" value="ECO:0007669"/>
    <property type="project" value="UniProtKB-KW"/>
</dbReference>
<accession>A0A7Z0IJC4</accession>
<feature type="binding site" evidence="1">
    <location>
        <position position="376"/>
    </location>
    <ligand>
        <name>Mn(2+)</name>
        <dbReference type="ChEBI" id="CHEBI:29035"/>
        <label>2</label>
    </ligand>
</feature>